<evidence type="ECO:0000313" key="3">
    <source>
        <dbReference type="EnsemblMetazoa" id="CapteP222271"/>
    </source>
</evidence>
<feature type="compositionally biased region" description="Basic and acidic residues" evidence="1">
    <location>
        <begin position="85"/>
        <end position="100"/>
    </location>
</feature>
<sequence length="185" mass="20692">MGRTKKVKEDPWKQKVQDLFASVQSAPEDTRQALLNSIQGEMNKLIGSPLSTKDELTKSSPSRPVRNRTPSVRLKDSEVGYSIKTEPKDDWSKVKEDSKVKGKRGGRKANISDQEDSFAEIDVNAFRPVVVNVDPDLMGETDDQIAYNVCCRVLEGNVIIQNICVFTVGTHIRQHLANFIALVFC</sequence>
<dbReference type="EMBL" id="AMQN01002191">
    <property type="status" value="NOT_ANNOTATED_CDS"/>
    <property type="molecule type" value="Genomic_DNA"/>
</dbReference>
<evidence type="ECO:0000313" key="4">
    <source>
        <dbReference type="Proteomes" id="UP000014760"/>
    </source>
</evidence>
<dbReference type="EMBL" id="AMQN01002190">
    <property type="status" value="NOT_ANNOTATED_CDS"/>
    <property type="molecule type" value="Genomic_DNA"/>
</dbReference>
<dbReference type="EMBL" id="KB308638">
    <property type="protein sequence ID" value="ELT97154.1"/>
    <property type="molecule type" value="Genomic_DNA"/>
</dbReference>
<accession>R7TTZ9</accession>
<dbReference type="EnsemblMetazoa" id="CapteT222271">
    <property type="protein sequence ID" value="CapteP222271"/>
    <property type="gene ID" value="CapteG222271"/>
</dbReference>
<name>R7TTZ9_CAPTE</name>
<gene>
    <name evidence="2" type="ORF">CAPTEDRAFT_222271</name>
</gene>
<reference evidence="2 4" key="2">
    <citation type="journal article" date="2013" name="Nature">
        <title>Insights into bilaterian evolution from three spiralian genomes.</title>
        <authorList>
            <person name="Simakov O."/>
            <person name="Marletaz F."/>
            <person name="Cho S.J."/>
            <person name="Edsinger-Gonzales E."/>
            <person name="Havlak P."/>
            <person name="Hellsten U."/>
            <person name="Kuo D.H."/>
            <person name="Larsson T."/>
            <person name="Lv J."/>
            <person name="Arendt D."/>
            <person name="Savage R."/>
            <person name="Osoegawa K."/>
            <person name="de Jong P."/>
            <person name="Grimwood J."/>
            <person name="Chapman J.A."/>
            <person name="Shapiro H."/>
            <person name="Aerts A."/>
            <person name="Otillar R.P."/>
            <person name="Terry A.Y."/>
            <person name="Boore J.L."/>
            <person name="Grigoriev I.V."/>
            <person name="Lindberg D.R."/>
            <person name="Seaver E.C."/>
            <person name="Weisblat D.A."/>
            <person name="Putnam N.H."/>
            <person name="Rokhsar D.S."/>
        </authorList>
    </citation>
    <scope>NUCLEOTIDE SEQUENCE</scope>
    <source>
        <strain evidence="2 4">I ESC-2004</strain>
    </source>
</reference>
<evidence type="ECO:0000256" key="1">
    <source>
        <dbReference type="SAM" id="MobiDB-lite"/>
    </source>
</evidence>
<dbReference type="Proteomes" id="UP000014760">
    <property type="component" value="Unassembled WGS sequence"/>
</dbReference>
<organism evidence="2">
    <name type="scientific">Capitella teleta</name>
    <name type="common">Polychaete worm</name>
    <dbReference type="NCBI Taxonomy" id="283909"/>
    <lineage>
        <taxon>Eukaryota</taxon>
        <taxon>Metazoa</taxon>
        <taxon>Spiralia</taxon>
        <taxon>Lophotrochozoa</taxon>
        <taxon>Annelida</taxon>
        <taxon>Polychaeta</taxon>
        <taxon>Sedentaria</taxon>
        <taxon>Scolecida</taxon>
        <taxon>Capitellidae</taxon>
        <taxon>Capitella</taxon>
    </lineage>
</organism>
<feature type="region of interest" description="Disordered" evidence="1">
    <location>
        <begin position="44"/>
        <end position="111"/>
    </location>
</feature>
<proteinExistence type="predicted"/>
<keyword evidence="4" id="KW-1185">Reference proteome</keyword>
<reference evidence="4" key="1">
    <citation type="submission" date="2012-12" db="EMBL/GenBank/DDBJ databases">
        <authorList>
            <person name="Hellsten U."/>
            <person name="Grimwood J."/>
            <person name="Chapman J.A."/>
            <person name="Shapiro H."/>
            <person name="Aerts A."/>
            <person name="Otillar R.P."/>
            <person name="Terry A.Y."/>
            <person name="Boore J.L."/>
            <person name="Simakov O."/>
            <person name="Marletaz F."/>
            <person name="Cho S.-J."/>
            <person name="Edsinger-Gonzales E."/>
            <person name="Havlak P."/>
            <person name="Kuo D.-H."/>
            <person name="Larsson T."/>
            <person name="Lv J."/>
            <person name="Arendt D."/>
            <person name="Savage R."/>
            <person name="Osoegawa K."/>
            <person name="de Jong P."/>
            <person name="Lindberg D.R."/>
            <person name="Seaver E.C."/>
            <person name="Weisblat D.A."/>
            <person name="Putnam N.H."/>
            <person name="Grigoriev I.V."/>
            <person name="Rokhsar D.S."/>
        </authorList>
    </citation>
    <scope>NUCLEOTIDE SEQUENCE</scope>
    <source>
        <strain evidence="4">I ESC-2004</strain>
    </source>
</reference>
<dbReference type="HOGENOM" id="CLU_1462675_0_0_1"/>
<dbReference type="AlphaFoldDB" id="R7TTZ9"/>
<protein>
    <submittedName>
        <fullName evidence="2 3">Uncharacterized protein</fullName>
    </submittedName>
</protein>
<reference evidence="3" key="3">
    <citation type="submission" date="2015-06" db="UniProtKB">
        <authorList>
            <consortium name="EnsemblMetazoa"/>
        </authorList>
    </citation>
    <scope>IDENTIFICATION</scope>
</reference>
<evidence type="ECO:0000313" key="2">
    <source>
        <dbReference type="EMBL" id="ELT97154.1"/>
    </source>
</evidence>